<gene>
    <name evidence="1" type="ORF">Barrevirus43_2</name>
</gene>
<sequence length="98" mass="11790">MNNNKREYIEYHEHRINVLVSQLELAYNKTIIYHLCHICKEPILITDFREFGEQCNGCHKWFCTKKHIKESQYFESCAFKRLFGCFKTIKPVQVNPFG</sequence>
<accession>A0A3G4ZVA0</accession>
<dbReference type="EMBL" id="MK072040">
    <property type="protein sequence ID" value="AYV77359.1"/>
    <property type="molecule type" value="Genomic_DNA"/>
</dbReference>
<protein>
    <submittedName>
        <fullName evidence="1">Uncharacterized protein</fullName>
    </submittedName>
</protein>
<reference evidence="1" key="1">
    <citation type="submission" date="2018-10" db="EMBL/GenBank/DDBJ databases">
        <title>Hidden diversity of soil giant viruses.</title>
        <authorList>
            <person name="Schulz F."/>
            <person name="Alteio L."/>
            <person name="Goudeau D."/>
            <person name="Ryan E.M."/>
            <person name="Malmstrom R.R."/>
            <person name="Blanchard J."/>
            <person name="Woyke T."/>
        </authorList>
    </citation>
    <scope>NUCLEOTIDE SEQUENCE</scope>
    <source>
        <strain evidence="1">BAV1</strain>
    </source>
</reference>
<organism evidence="1">
    <name type="scientific">Barrevirus sp</name>
    <dbReference type="NCBI Taxonomy" id="2487763"/>
    <lineage>
        <taxon>Viruses</taxon>
        <taxon>Varidnaviria</taxon>
        <taxon>Bamfordvirae</taxon>
        <taxon>Nucleocytoviricota</taxon>
        <taxon>Megaviricetes</taxon>
        <taxon>Imitervirales</taxon>
        <taxon>Mimiviridae</taxon>
        <taxon>Klosneuvirinae</taxon>
    </lineage>
</organism>
<proteinExistence type="predicted"/>
<name>A0A3G4ZVA0_9VIRU</name>
<evidence type="ECO:0000313" key="1">
    <source>
        <dbReference type="EMBL" id="AYV77359.1"/>
    </source>
</evidence>